<organism evidence="2 3">
    <name type="scientific">Flavobacterium arundinis</name>
    <dbReference type="NCBI Taxonomy" id="3139143"/>
    <lineage>
        <taxon>Bacteria</taxon>
        <taxon>Pseudomonadati</taxon>
        <taxon>Bacteroidota</taxon>
        <taxon>Flavobacteriia</taxon>
        <taxon>Flavobacteriales</taxon>
        <taxon>Flavobacteriaceae</taxon>
        <taxon>Flavobacterium</taxon>
    </lineage>
</organism>
<dbReference type="RefSeq" id="WP_341697398.1">
    <property type="nucleotide sequence ID" value="NZ_JBBYHR010000006.1"/>
</dbReference>
<evidence type="ECO:0000313" key="2">
    <source>
        <dbReference type="EMBL" id="MEL1245086.1"/>
    </source>
</evidence>
<reference evidence="2 3" key="1">
    <citation type="submission" date="2024-04" db="EMBL/GenBank/DDBJ databases">
        <title>Flavobacterium sp. DGU11 16S ribosomal RNA gene Genome sequencing and assembly.</title>
        <authorList>
            <person name="Park S."/>
        </authorList>
    </citation>
    <scope>NUCLEOTIDE SEQUENCE [LARGE SCALE GENOMIC DNA]</scope>
    <source>
        <strain evidence="2 3">DGU11</strain>
    </source>
</reference>
<dbReference type="Proteomes" id="UP001464555">
    <property type="component" value="Unassembled WGS sequence"/>
</dbReference>
<name>A0ABU9HY50_9FLAO</name>
<keyword evidence="3" id="KW-1185">Reference proteome</keyword>
<feature type="domain" description="DUF6265" evidence="1">
    <location>
        <begin position="46"/>
        <end position="155"/>
    </location>
</feature>
<protein>
    <submittedName>
        <fullName evidence="2">DUF6265 family protein</fullName>
    </submittedName>
</protein>
<dbReference type="Pfam" id="PF19780">
    <property type="entry name" value="DUF6265"/>
    <property type="match status" value="1"/>
</dbReference>
<evidence type="ECO:0000313" key="3">
    <source>
        <dbReference type="Proteomes" id="UP001464555"/>
    </source>
</evidence>
<gene>
    <name evidence="2" type="ORF">AAEO56_12480</name>
</gene>
<dbReference type="PROSITE" id="PS51257">
    <property type="entry name" value="PROKAR_LIPOPROTEIN"/>
    <property type="match status" value="1"/>
</dbReference>
<sequence length="172" mass="19159">MKRTITFLSAAVVCGTIFSCNGKREPETTQTETPVAKTYPQLEKASWLVGNWGNTTPEGILSESWEKENDSVYKGQSFFVIGKDTVFAEYIDLAETNGKLTYIVSVKGQNNEAPVPFEVTSATENQMVFENPKHDYPNKITYNKINNDSLVAEISGIQKGKPAMETFAMKKQ</sequence>
<accession>A0ABU9HY50</accession>
<dbReference type="InterPro" id="IPR046232">
    <property type="entry name" value="DUF6265"/>
</dbReference>
<dbReference type="EMBL" id="JBBYHR010000006">
    <property type="protein sequence ID" value="MEL1245086.1"/>
    <property type="molecule type" value="Genomic_DNA"/>
</dbReference>
<comment type="caution">
    <text evidence="2">The sequence shown here is derived from an EMBL/GenBank/DDBJ whole genome shotgun (WGS) entry which is preliminary data.</text>
</comment>
<evidence type="ECO:0000259" key="1">
    <source>
        <dbReference type="Pfam" id="PF19780"/>
    </source>
</evidence>
<proteinExistence type="predicted"/>